<evidence type="ECO:0000256" key="5">
    <source>
        <dbReference type="SAM" id="MobiDB-lite"/>
    </source>
</evidence>
<evidence type="ECO:0000256" key="4">
    <source>
        <dbReference type="ARBA" id="ARBA00023145"/>
    </source>
</evidence>
<dbReference type="PANTHER" id="PTHR43199:SF1">
    <property type="entry name" value="GLUTATHIONE HYDROLASE PROENZYME"/>
    <property type="match status" value="1"/>
</dbReference>
<dbReference type="InterPro" id="IPR029055">
    <property type="entry name" value="Ntn_hydrolases_N"/>
</dbReference>
<accession>A0A840IKA4</accession>
<keyword evidence="3 6" id="KW-0378">Hydrolase</keyword>
<evidence type="ECO:0000256" key="3">
    <source>
        <dbReference type="ARBA" id="ARBA00022801"/>
    </source>
</evidence>
<dbReference type="InterPro" id="IPR043138">
    <property type="entry name" value="GGT_lsub"/>
</dbReference>
<keyword evidence="4" id="KW-0865">Zymogen</keyword>
<dbReference type="EMBL" id="JACHNU010000007">
    <property type="protein sequence ID" value="MBB4664358.1"/>
    <property type="molecule type" value="Genomic_DNA"/>
</dbReference>
<gene>
    <name evidence="6" type="ORF">BDZ31_003969</name>
</gene>
<dbReference type="Gene3D" id="1.10.246.130">
    <property type="match status" value="1"/>
</dbReference>
<dbReference type="GO" id="GO:0103068">
    <property type="term" value="F:leukotriene C4 gamma-glutamyl transferase activity"/>
    <property type="evidence" value="ECO:0007669"/>
    <property type="project" value="UniProtKB-EC"/>
</dbReference>
<feature type="region of interest" description="Disordered" evidence="5">
    <location>
        <begin position="491"/>
        <end position="511"/>
    </location>
</feature>
<proteinExistence type="inferred from homology"/>
<evidence type="ECO:0000256" key="1">
    <source>
        <dbReference type="ARBA" id="ARBA00009381"/>
    </source>
</evidence>
<evidence type="ECO:0000313" key="7">
    <source>
        <dbReference type="Proteomes" id="UP000585272"/>
    </source>
</evidence>
<dbReference type="InterPro" id="IPR051792">
    <property type="entry name" value="GGT_bact"/>
</dbReference>
<evidence type="ECO:0000313" key="6">
    <source>
        <dbReference type="EMBL" id="MBB4664358.1"/>
    </source>
</evidence>
<dbReference type="RefSeq" id="WP_183344365.1">
    <property type="nucleotide sequence ID" value="NZ_JACHNU010000007.1"/>
</dbReference>
<comment type="similarity">
    <text evidence="1">Belongs to the gamma-glutamyltransferase family.</text>
</comment>
<comment type="caution">
    <text evidence="6">The sequence shown here is derived from an EMBL/GenBank/DDBJ whole genome shotgun (WGS) entry which is preliminary data.</text>
</comment>
<dbReference type="EC" id="2.3.2.2" evidence="6"/>
<keyword evidence="6" id="KW-0012">Acyltransferase</keyword>
<dbReference type="GO" id="GO:0036374">
    <property type="term" value="F:glutathione hydrolase activity"/>
    <property type="evidence" value="ECO:0007669"/>
    <property type="project" value="UniProtKB-EC"/>
</dbReference>
<dbReference type="SUPFAM" id="SSF56235">
    <property type="entry name" value="N-terminal nucleophile aminohydrolases (Ntn hydrolases)"/>
    <property type="match status" value="1"/>
</dbReference>
<keyword evidence="2 6" id="KW-0808">Transferase</keyword>
<dbReference type="PANTHER" id="PTHR43199">
    <property type="entry name" value="GLUTATHIONE HYDROLASE"/>
    <property type="match status" value="1"/>
</dbReference>
<dbReference type="PRINTS" id="PR01210">
    <property type="entry name" value="GGTRANSPTASE"/>
</dbReference>
<keyword evidence="7" id="KW-1185">Reference proteome</keyword>
<dbReference type="Gene3D" id="3.60.20.40">
    <property type="match status" value="1"/>
</dbReference>
<sequence>MTAVPSRGRGVVAAGHPVSAEAGAEALRAGGNAVDAALAAMVTSFAAEPLLTGLGAGGYMLVVPGEGPTWPGEERDPVLLDFFVEVPGRGADHDGRGELVPVSVSFGDAVQVFNAGAASVGTYGMPRGVCDAAERFGRIPLAELVAPAAALARAGVPLNPEQAYVVEILDGICRLTPGVAAIFAPDGRLLGEGEAIRQPELAATLELLAGEGARPFYEGEIAAAATAVLAEQGGLLTAADLAAYETVARPPVRAAYRGREVLSNPPPSAGGTLIAYALALLERERDAAGDGGGPTARQLVEAMRASQAERTPDFLDGLAREGFLDEFLAARLGSTTHVSVLDGAGGACSVTCSNGEGAGIVVPGTGIHLNNMLGEQDLNPLGFHRFAPGRRLPSMMAPTVVLRDGRPELVLGSAGSNRIRSAILQTIVAVVDHGLTADAAVRAPRIHFEDGIVYAEPGADTDELEQDGHAIARFRARNLFFGGVQAVERDPATGALSGGGDPRRGGAAVVA</sequence>
<reference evidence="6 7" key="1">
    <citation type="submission" date="2020-08" db="EMBL/GenBank/DDBJ databases">
        <title>Genomic Encyclopedia of Archaeal and Bacterial Type Strains, Phase II (KMG-II): from individual species to whole genera.</title>
        <authorList>
            <person name="Goeker M."/>
        </authorList>
    </citation>
    <scope>NUCLEOTIDE SEQUENCE [LARGE SCALE GENOMIC DNA]</scope>
    <source>
        <strain evidence="6 7">DSM 23288</strain>
    </source>
</reference>
<dbReference type="Pfam" id="PF01019">
    <property type="entry name" value="G_glu_transpept"/>
    <property type="match status" value="2"/>
</dbReference>
<dbReference type="EC" id="3.4.19.13" evidence="6"/>
<dbReference type="AlphaFoldDB" id="A0A840IKA4"/>
<protein>
    <submittedName>
        <fullName evidence="6">Gamma-glutamyltranspeptidase/glutathione hydrolase</fullName>
        <ecNumber evidence="6">2.3.2.2</ecNumber>
        <ecNumber evidence="6">3.4.19.13</ecNumber>
    </submittedName>
</protein>
<dbReference type="Proteomes" id="UP000585272">
    <property type="component" value="Unassembled WGS sequence"/>
</dbReference>
<name>A0A840IKA4_9ACTN</name>
<organism evidence="6 7">
    <name type="scientific">Conexibacter arvalis</name>
    <dbReference type="NCBI Taxonomy" id="912552"/>
    <lineage>
        <taxon>Bacteria</taxon>
        <taxon>Bacillati</taxon>
        <taxon>Actinomycetota</taxon>
        <taxon>Thermoleophilia</taxon>
        <taxon>Solirubrobacterales</taxon>
        <taxon>Conexibacteraceae</taxon>
        <taxon>Conexibacter</taxon>
    </lineage>
</organism>
<dbReference type="InterPro" id="IPR043137">
    <property type="entry name" value="GGT_ssub_C"/>
</dbReference>
<evidence type="ECO:0000256" key="2">
    <source>
        <dbReference type="ARBA" id="ARBA00022679"/>
    </source>
</evidence>